<sequence length="427" mass="46928">MAPKSRVIIDTDPGIDDILALLLAFSSKAEEIEVLLVSLTFGNIEVRSCLRNAVSMFHIIEKEMEWRHNRGLAPGFEALMASKPLMAVGAEGPLAGEKMLADYFHGKDGLGNVHTSHPHLTPAQGWESLFSPLPASVEELEAAARRHSSFIASTKPAYEEMLRLLRENDPGTITIIALGPLTNLALAAAEDPETFLRVKEVVVMGGAVDCPGNVTPTAEFNTYADPVAAARIFALTSQMPLSTMPPADLPSALPVYPATLSKQLKVKLVSLDVTRSHNLTRGQFRDRIASTVATGSPLVEWTSAILEHSFAKLEAMHPGHEGDMAALSLHDPVCIWYALLPDSWQWMLSLDSPLDLRVETTGQWTRGMCVIDRRNRKRRDHDDPDVEDNGLWLANRSGNRVDWVVGTPGPDMFAGYVMDRLFVKHQN</sequence>
<dbReference type="GO" id="GO:0005829">
    <property type="term" value="C:cytosol"/>
    <property type="evidence" value="ECO:0007669"/>
    <property type="project" value="TreeGrafter"/>
</dbReference>
<dbReference type="EMBL" id="DS268110">
    <property type="protein sequence ID" value="KMM68047.1"/>
    <property type="molecule type" value="Genomic_DNA"/>
</dbReference>
<proteinExistence type="inferred from homology"/>
<evidence type="ECO:0000313" key="6">
    <source>
        <dbReference type="Proteomes" id="UP000054567"/>
    </source>
</evidence>
<feature type="domain" description="Inosine/uridine-preferring nucleoside hydrolase" evidence="4">
    <location>
        <begin position="7"/>
        <end position="379"/>
    </location>
</feature>
<evidence type="ECO:0000256" key="2">
    <source>
        <dbReference type="ARBA" id="ARBA00022801"/>
    </source>
</evidence>
<protein>
    <submittedName>
        <fullName evidence="5">Hydrolase</fullName>
    </submittedName>
</protein>
<dbReference type="InterPro" id="IPR001910">
    <property type="entry name" value="Inosine/uridine_hydrolase_dom"/>
</dbReference>
<dbReference type="VEuPathDB" id="FungiDB:CPAG_04379"/>
<dbReference type="Proteomes" id="UP000054567">
    <property type="component" value="Unassembled WGS sequence"/>
</dbReference>
<comment type="similarity">
    <text evidence="1">Belongs to the IUNH family.</text>
</comment>
<organism evidence="5 6">
    <name type="scientific">Coccidioides posadasii RMSCC 3488</name>
    <dbReference type="NCBI Taxonomy" id="454284"/>
    <lineage>
        <taxon>Eukaryota</taxon>
        <taxon>Fungi</taxon>
        <taxon>Dikarya</taxon>
        <taxon>Ascomycota</taxon>
        <taxon>Pezizomycotina</taxon>
        <taxon>Eurotiomycetes</taxon>
        <taxon>Eurotiomycetidae</taxon>
        <taxon>Onygenales</taxon>
        <taxon>Onygenaceae</taxon>
        <taxon>Coccidioides</taxon>
    </lineage>
</organism>
<dbReference type="SUPFAM" id="SSF53590">
    <property type="entry name" value="Nucleoside hydrolase"/>
    <property type="match status" value="1"/>
</dbReference>
<dbReference type="InterPro" id="IPR023186">
    <property type="entry name" value="IUNH"/>
</dbReference>
<dbReference type="GO" id="GO:0006152">
    <property type="term" value="P:purine nucleoside catabolic process"/>
    <property type="evidence" value="ECO:0007669"/>
    <property type="project" value="TreeGrafter"/>
</dbReference>
<gene>
    <name evidence="5" type="ORF">CPAG_04379</name>
</gene>
<dbReference type="OrthoDB" id="5783963at2759"/>
<reference evidence="5 6" key="1">
    <citation type="submission" date="2007-06" db="EMBL/GenBank/DDBJ databases">
        <title>The Genome Sequence of Coccidioides posadasii RMSCC_3488.</title>
        <authorList>
            <consortium name="Coccidioides Genome Resources Consortium"/>
            <consortium name="The Broad Institute Genome Sequencing Platform"/>
            <person name="Henn M.R."/>
            <person name="Sykes S."/>
            <person name="Young S."/>
            <person name="Jaffe D."/>
            <person name="Berlin A."/>
            <person name="Alvarez P."/>
            <person name="Butler J."/>
            <person name="Gnerre S."/>
            <person name="Grabherr M."/>
            <person name="Mauceli E."/>
            <person name="Brockman W."/>
            <person name="Kodira C."/>
            <person name="Alvarado L."/>
            <person name="Zeng Q."/>
            <person name="Crawford M."/>
            <person name="Antoine C."/>
            <person name="Devon K."/>
            <person name="Galgiani J."/>
            <person name="Orsborn K."/>
            <person name="Lewis M.L."/>
            <person name="Nusbaum C."/>
            <person name="Galagan J."/>
            <person name="Birren B."/>
        </authorList>
    </citation>
    <scope>NUCLEOTIDE SEQUENCE [LARGE SCALE GENOMIC DNA]</scope>
    <source>
        <strain evidence="5 6">RMSCC 3488</strain>
    </source>
</reference>
<keyword evidence="3" id="KW-0326">Glycosidase</keyword>
<accession>A0A0J6I911</accession>
<keyword evidence="2 5" id="KW-0378">Hydrolase</keyword>
<name>A0A0J6I911_COCPO</name>
<dbReference type="Gene3D" id="3.90.245.10">
    <property type="entry name" value="Ribonucleoside hydrolase-like"/>
    <property type="match status" value="1"/>
</dbReference>
<reference evidence="6" key="3">
    <citation type="journal article" date="2010" name="Genome Res.">
        <title>Population genomic sequencing of Coccidioides fungi reveals recent hybridization and transposon control.</title>
        <authorList>
            <person name="Neafsey D.E."/>
            <person name="Barker B.M."/>
            <person name="Sharpton T.J."/>
            <person name="Stajich J.E."/>
            <person name="Park D.J."/>
            <person name="Whiston E."/>
            <person name="Hung C.-Y."/>
            <person name="McMahan C."/>
            <person name="White J."/>
            <person name="Sykes S."/>
            <person name="Heiman D."/>
            <person name="Young S."/>
            <person name="Zeng Q."/>
            <person name="Abouelleil A."/>
            <person name="Aftuck L."/>
            <person name="Bessette D."/>
            <person name="Brown A."/>
            <person name="FitzGerald M."/>
            <person name="Lui A."/>
            <person name="Macdonald J.P."/>
            <person name="Priest M."/>
            <person name="Orbach M.J."/>
            <person name="Galgiani J.N."/>
            <person name="Kirkland T.N."/>
            <person name="Cole G.T."/>
            <person name="Birren B.W."/>
            <person name="Henn M.R."/>
            <person name="Taylor J.W."/>
            <person name="Rounsley S.D."/>
        </authorList>
    </citation>
    <scope>NUCLEOTIDE SEQUENCE [LARGE SCALE GENOMIC DNA]</scope>
    <source>
        <strain evidence="6">RMSCC 3488</strain>
    </source>
</reference>
<dbReference type="InterPro" id="IPR036452">
    <property type="entry name" value="Ribo_hydro-like"/>
</dbReference>
<dbReference type="PANTHER" id="PTHR12304">
    <property type="entry name" value="INOSINE-URIDINE PREFERRING NUCLEOSIDE HYDROLASE"/>
    <property type="match status" value="1"/>
</dbReference>
<dbReference type="Pfam" id="PF01156">
    <property type="entry name" value="IU_nuc_hydro"/>
    <property type="match status" value="1"/>
</dbReference>
<evidence type="ECO:0000256" key="3">
    <source>
        <dbReference type="ARBA" id="ARBA00023295"/>
    </source>
</evidence>
<evidence type="ECO:0000259" key="4">
    <source>
        <dbReference type="Pfam" id="PF01156"/>
    </source>
</evidence>
<dbReference type="GO" id="GO:0008477">
    <property type="term" value="F:purine nucleosidase activity"/>
    <property type="evidence" value="ECO:0007669"/>
    <property type="project" value="TreeGrafter"/>
</dbReference>
<evidence type="ECO:0000313" key="5">
    <source>
        <dbReference type="EMBL" id="KMM68047.1"/>
    </source>
</evidence>
<dbReference type="AlphaFoldDB" id="A0A0J6I911"/>
<reference evidence="6" key="2">
    <citation type="journal article" date="2009" name="Genome Res.">
        <title>Comparative genomic analyses of the human fungal pathogens Coccidioides and their relatives.</title>
        <authorList>
            <person name="Sharpton T.J."/>
            <person name="Stajich J.E."/>
            <person name="Rounsley S.D."/>
            <person name="Gardner M.J."/>
            <person name="Wortman J.R."/>
            <person name="Jordar V.S."/>
            <person name="Maiti R."/>
            <person name="Kodira C.D."/>
            <person name="Neafsey D.E."/>
            <person name="Zeng Q."/>
            <person name="Hung C.-Y."/>
            <person name="McMahan C."/>
            <person name="Muszewska A."/>
            <person name="Grynberg M."/>
            <person name="Mandel M.A."/>
            <person name="Kellner E.M."/>
            <person name="Barker B.M."/>
            <person name="Galgiani J.N."/>
            <person name="Orbach M.J."/>
            <person name="Kirkland T.N."/>
            <person name="Cole G.T."/>
            <person name="Henn M.R."/>
            <person name="Birren B.W."/>
            <person name="Taylor J.W."/>
        </authorList>
    </citation>
    <scope>NUCLEOTIDE SEQUENCE [LARGE SCALE GENOMIC DNA]</scope>
    <source>
        <strain evidence="6">RMSCC 3488</strain>
    </source>
</reference>
<dbReference type="PANTHER" id="PTHR12304:SF56">
    <property type="entry name" value="HYDROLASE, PUTATIVE (AFU_ORTHOLOGUE AFUA_1G11790)-RELATED"/>
    <property type="match status" value="1"/>
</dbReference>
<evidence type="ECO:0000256" key="1">
    <source>
        <dbReference type="ARBA" id="ARBA00009176"/>
    </source>
</evidence>